<dbReference type="InterPro" id="IPR029063">
    <property type="entry name" value="SAM-dependent_MTases_sf"/>
</dbReference>
<dbReference type="AlphaFoldDB" id="A1ZXW7"/>
<gene>
    <name evidence="2" type="ORF">M23134_04579</name>
</gene>
<keyword evidence="3" id="KW-1185">Reference proteome</keyword>
<dbReference type="SUPFAM" id="SSF53335">
    <property type="entry name" value="S-adenosyl-L-methionine-dependent methyltransferases"/>
    <property type="match status" value="1"/>
</dbReference>
<comment type="caution">
    <text evidence="2">The sequence shown here is derived from an EMBL/GenBank/DDBJ whole genome shotgun (WGS) entry which is preliminary data.</text>
</comment>
<dbReference type="Pfam" id="PF08241">
    <property type="entry name" value="Methyltransf_11"/>
    <property type="match status" value="1"/>
</dbReference>
<dbReference type="EMBL" id="AAWS01000061">
    <property type="protein sequence ID" value="EAY24796.1"/>
    <property type="molecule type" value="Genomic_DNA"/>
</dbReference>
<name>A1ZXW7_MICM2</name>
<protein>
    <recommendedName>
        <fullName evidence="1">Methyltransferase type 11 domain-containing protein</fullName>
    </recommendedName>
</protein>
<dbReference type="GO" id="GO:0008757">
    <property type="term" value="F:S-adenosylmethionine-dependent methyltransferase activity"/>
    <property type="evidence" value="ECO:0007669"/>
    <property type="project" value="InterPro"/>
</dbReference>
<dbReference type="PANTHER" id="PTHR43861">
    <property type="entry name" value="TRANS-ACONITATE 2-METHYLTRANSFERASE-RELATED"/>
    <property type="match status" value="1"/>
</dbReference>
<dbReference type="eggNOG" id="COG2227">
    <property type="taxonomic scope" value="Bacteria"/>
</dbReference>
<dbReference type="InterPro" id="IPR013216">
    <property type="entry name" value="Methyltransf_11"/>
</dbReference>
<sequence length="326" mass="37725">MAKEITLLNPYNQQPLEVANDKLIDAKGKEFEKVAGAYRLVQDDNYTENFGFQWNKFTKTQIDRFSEQSSQSKTRFFAVTEWDKKDLSGENVLEVGSGAGRFSQVVLDETKANLYSVDYSNAVEANFKNNGHHQDRLQLFQASIYELPFAPASFDRVFCFGVLQHTPDVKKSVQSLAQMVKPGGELLVDFYPIRGWWTKVHAKYIFRPWTKRMSHEKLLCRIEKNANWMIRLSQFFNKIGIGKLTNRFIPICDIKNTLPPDLTKEQLKEWVILDTFDMFSPEYDQPQRVETVRQWFEEFGIKVDFAGTINFEGNNLVTAVKGIKKG</sequence>
<evidence type="ECO:0000313" key="2">
    <source>
        <dbReference type="EMBL" id="EAY24796.1"/>
    </source>
</evidence>
<accession>A1ZXW7</accession>
<dbReference type="OrthoDB" id="9805171at2"/>
<feature type="domain" description="Methyltransferase type 11" evidence="1">
    <location>
        <begin position="93"/>
        <end position="187"/>
    </location>
</feature>
<reference evidence="2 3" key="1">
    <citation type="submission" date="2007-01" db="EMBL/GenBank/DDBJ databases">
        <authorList>
            <person name="Haygood M."/>
            <person name="Podell S."/>
            <person name="Anderson C."/>
            <person name="Hopkinson B."/>
            <person name="Roe K."/>
            <person name="Barbeau K."/>
            <person name="Gaasterland T."/>
            <person name="Ferriera S."/>
            <person name="Johnson J."/>
            <person name="Kravitz S."/>
            <person name="Beeson K."/>
            <person name="Sutton G."/>
            <person name="Rogers Y.-H."/>
            <person name="Friedman R."/>
            <person name="Frazier M."/>
            <person name="Venter J.C."/>
        </authorList>
    </citation>
    <scope>NUCLEOTIDE SEQUENCE [LARGE SCALE GENOMIC DNA]</scope>
    <source>
        <strain evidence="2 3">ATCC 23134</strain>
    </source>
</reference>
<organism evidence="2 3">
    <name type="scientific">Microscilla marina ATCC 23134</name>
    <dbReference type="NCBI Taxonomy" id="313606"/>
    <lineage>
        <taxon>Bacteria</taxon>
        <taxon>Pseudomonadati</taxon>
        <taxon>Bacteroidota</taxon>
        <taxon>Cytophagia</taxon>
        <taxon>Cytophagales</taxon>
        <taxon>Microscillaceae</taxon>
        <taxon>Microscilla</taxon>
    </lineage>
</organism>
<dbReference type="Proteomes" id="UP000004095">
    <property type="component" value="Unassembled WGS sequence"/>
</dbReference>
<dbReference type="Gene3D" id="3.40.50.150">
    <property type="entry name" value="Vaccinia Virus protein VP39"/>
    <property type="match status" value="1"/>
</dbReference>
<evidence type="ECO:0000313" key="3">
    <source>
        <dbReference type="Proteomes" id="UP000004095"/>
    </source>
</evidence>
<proteinExistence type="predicted"/>
<evidence type="ECO:0000259" key="1">
    <source>
        <dbReference type="Pfam" id="PF08241"/>
    </source>
</evidence>
<dbReference type="CDD" id="cd02440">
    <property type="entry name" value="AdoMet_MTases"/>
    <property type="match status" value="1"/>
</dbReference>